<evidence type="ECO:0000313" key="3">
    <source>
        <dbReference type="Proteomes" id="UP001153069"/>
    </source>
</evidence>
<evidence type="ECO:0000259" key="1">
    <source>
        <dbReference type="Pfam" id="PF00650"/>
    </source>
</evidence>
<reference evidence="2" key="1">
    <citation type="submission" date="2020-06" db="EMBL/GenBank/DDBJ databases">
        <authorList>
            <consortium name="Plant Systems Biology data submission"/>
        </authorList>
    </citation>
    <scope>NUCLEOTIDE SEQUENCE</scope>
    <source>
        <strain evidence="2">D6</strain>
    </source>
</reference>
<dbReference type="SUPFAM" id="SSF52087">
    <property type="entry name" value="CRAL/TRIO domain"/>
    <property type="match status" value="1"/>
</dbReference>
<dbReference type="InterPro" id="IPR036865">
    <property type="entry name" value="CRAL-TRIO_dom_sf"/>
</dbReference>
<dbReference type="EMBL" id="CAICTM010000240">
    <property type="protein sequence ID" value="CAB9505723.1"/>
    <property type="molecule type" value="Genomic_DNA"/>
</dbReference>
<protein>
    <recommendedName>
        <fullName evidence="1">CRAL-TRIO domain-containing protein</fullName>
    </recommendedName>
</protein>
<feature type="domain" description="CRAL-TRIO" evidence="1">
    <location>
        <begin position="144"/>
        <end position="214"/>
    </location>
</feature>
<dbReference type="Gene3D" id="3.40.525.10">
    <property type="entry name" value="CRAL-TRIO lipid binding domain"/>
    <property type="match status" value="1"/>
</dbReference>
<dbReference type="OrthoDB" id="18234at2759"/>
<organism evidence="2 3">
    <name type="scientific">Seminavis robusta</name>
    <dbReference type="NCBI Taxonomy" id="568900"/>
    <lineage>
        <taxon>Eukaryota</taxon>
        <taxon>Sar</taxon>
        <taxon>Stramenopiles</taxon>
        <taxon>Ochrophyta</taxon>
        <taxon>Bacillariophyta</taxon>
        <taxon>Bacillariophyceae</taxon>
        <taxon>Bacillariophycidae</taxon>
        <taxon>Naviculales</taxon>
        <taxon>Naviculaceae</taxon>
        <taxon>Seminavis</taxon>
    </lineage>
</organism>
<dbReference type="InterPro" id="IPR001251">
    <property type="entry name" value="CRAL-TRIO_dom"/>
</dbReference>
<gene>
    <name evidence="2" type="ORF">SEMRO_241_G096360.1</name>
</gene>
<keyword evidence="3" id="KW-1185">Reference proteome</keyword>
<evidence type="ECO:0000313" key="2">
    <source>
        <dbReference type="EMBL" id="CAB9505723.1"/>
    </source>
</evidence>
<comment type="caution">
    <text evidence="2">The sequence shown here is derived from an EMBL/GenBank/DDBJ whole genome shotgun (WGS) entry which is preliminary data.</text>
</comment>
<name>A0A9N8HD11_9STRA</name>
<dbReference type="Proteomes" id="UP001153069">
    <property type="component" value="Unassembled WGS sequence"/>
</dbReference>
<sequence>MNVQEHFEQLGGIERRVLVDDILEEDTQSDGEHEDEIEDVAQAAADDHADLVASLAAAGDGFRQEYDVRNTVDEGVSALRKFVHLMPLHFLGFSLNPASGGYVYIGDMKFFDQHILKTPNGWRTNMTGNYYLFHAMSPDFLSIRTGISWILECDGFSLSNMDYTTARRLCTDIYSFYPVVVQQLKYYHCSIFFNILLSSTKAFLPKSVKSKFRVGCVFPSGRLDGLCLVPDLQTAMERIIQQMQEGVRRRYAMEAAFRL</sequence>
<dbReference type="Pfam" id="PF00650">
    <property type="entry name" value="CRAL_TRIO"/>
    <property type="match status" value="1"/>
</dbReference>
<accession>A0A9N8HD11</accession>
<proteinExistence type="predicted"/>
<dbReference type="AlphaFoldDB" id="A0A9N8HD11"/>